<comment type="caution">
    <text evidence="1">The sequence shown here is derived from an EMBL/GenBank/DDBJ whole genome shotgun (WGS) entry which is preliminary data.</text>
</comment>
<protein>
    <submittedName>
        <fullName evidence="1">Uncharacterized protein</fullName>
    </submittedName>
</protein>
<accession>A0A4C1TTZ8</accession>
<dbReference type="AlphaFoldDB" id="A0A4C1TTZ8"/>
<gene>
    <name evidence="1" type="ORF">EVAR_17766_1</name>
</gene>
<proteinExistence type="predicted"/>
<reference evidence="1 2" key="1">
    <citation type="journal article" date="2019" name="Commun. Biol.">
        <title>The bagworm genome reveals a unique fibroin gene that provides high tensile strength.</title>
        <authorList>
            <person name="Kono N."/>
            <person name="Nakamura H."/>
            <person name="Ohtoshi R."/>
            <person name="Tomita M."/>
            <person name="Numata K."/>
            <person name="Arakawa K."/>
        </authorList>
    </citation>
    <scope>NUCLEOTIDE SEQUENCE [LARGE SCALE GENOMIC DNA]</scope>
</reference>
<evidence type="ECO:0000313" key="1">
    <source>
        <dbReference type="EMBL" id="GBP17276.1"/>
    </source>
</evidence>
<dbReference type="EMBL" id="BGZK01000086">
    <property type="protein sequence ID" value="GBP17276.1"/>
    <property type="molecule type" value="Genomic_DNA"/>
</dbReference>
<evidence type="ECO:0000313" key="2">
    <source>
        <dbReference type="Proteomes" id="UP000299102"/>
    </source>
</evidence>
<organism evidence="1 2">
    <name type="scientific">Eumeta variegata</name>
    <name type="common">Bagworm moth</name>
    <name type="synonym">Eumeta japonica</name>
    <dbReference type="NCBI Taxonomy" id="151549"/>
    <lineage>
        <taxon>Eukaryota</taxon>
        <taxon>Metazoa</taxon>
        <taxon>Ecdysozoa</taxon>
        <taxon>Arthropoda</taxon>
        <taxon>Hexapoda</taxon>
        <taxon>Insecta</taxon>
        <taxon>Pterygota</taxon>
        <taxon>Neoptera</taxon>
        <taxon>Endopterygota</taxon>
        <taxon>Lepidoptera</taxon>
        <taxon>Glossata</taxon>
        <taxon>Ditrysia</taxon>
        <taxon>Tineoidea</taxon>
        <taxon>Psychidae</taxon>
        <taxon>Oiketicinae</taxon>
        <taxon>Eumeta</taxon>
    </lineage>
</organism>
<dbReference type="Proteomes" id="UP000299102">
    <property type="component" value="Unassembled WGS sequence"/>
</dbReference>
<name>A0A4C1TTZ8_EUMVA</name>
<keyword evidence="2" id="KW-1185">Reference proteome</keyword>
<sequence length="134" mass="15246">MNHFDSRRTCGADPPDNHRECDRHREYLRHLDMKRCRRGRARRPRAQTQAALSAFVLPNDARAAPRTGFNWGSLTFDRRRSAACVLTRIASHIATCATGVCSRNPRPMPLRHARLPPPSTYRSAPEQWCVPAGM</sequence>